<comment type="caution">
    <text evidence="1">The sequence shown here is derived from an EMBL/GenBank/DDBJ whole genome shotgun (WGS) entry which is preliminary data.</text>
</comment>
<sequence>MKIDEISYFFFRYAEAQGRPYKALPMGTDVEEFGAPYIEVNESGVLAIVAKDRGNECLRKETNSPEILAKWIYEIYSK</sequence>
<evidence type="ECO:0000313" key="4">
    <source>
        <dbReference type="Proteomes" id="UP000233748"/>
    </source>
</evidence>
<reference evidence="3 4" key="1">
    <citation type="submission" date="2017-11" db="EMBL/GenBank/DDBJ databases">
        <title>Xanthomonas prunicola sp. nov., a novel pathogen that affects nectarine (Prunus persica var. nectarine) trees.</title>
        <authorList>
            <person name="Lopez M."/>
            <person name="Lopez-Soriano P."/>
            <person name="Garita-Cambronero J."/>
            <person name="Beltran C."/>
            <person name="Taghouti G."/>
            <person name="Portier P."/>
            <person name="Cubero J."/>
            <person name="Fischer-Le Saux M."/>
            <person name="Marco-Noales E."/>
        </authorList>
    </citation>
    <scope>NUCLEOTIDE SEQUENCE [LARGE SCALE GENOMIC DNA]</scope>
    <source>
        <strain evidence="1 3">CFBP8353</strain>
        <strain evidence="2 4">CFBP8354</strain>
    </source>
</reference>
<dbReference type="Proteomes" id="UP000233748">
    <property type="component" value="Unassembled WGS sequence"/>
</dbReference>
<evidence type="ECO:0008006" key="5">
    <source>
        <dbReference type="Google" id="ProtNLM"/>
    </source>
</evidence>
<name>A0A2N3RE31_9XANT</name>
<dbReference type="OrthoDB" id="6960039at2"/>
<dbReference type="Proteomes" id="UP000233720">
    <property type="component" value="Unassembled WGS sequence"/>
</dbReference>
<evidence type="ECO:0000313" key="3">
    <source>
        <dbReference type="Proteomes" id="UP000233720"/>
    </source>
</evidence>
<accession>A0A2N3RE31</accession>
<dbReference type="EMBL" id="PHKW01000016">
    <property type="protein sequence ID" value="PKV14976.1"/>
    <property type="molecule type" value="Genomic_DNA"/>
</dbReference>
<gene>
    <name evidence="1" type="ORF">XpruCFBP8353_21695</name>
    <name evidence="2" type="ORF">XpruCFBP8354_21945</name>
</gene>
<proteinExistence type="predicted"/>
<dbReference type="AlphaFoldDB" id="A0A2N3RE31"/>
<evidence type="ECO:0000313" key="2">
    <source>
        <dbReference type="EMBL" id="PKV14976.1"/>
    </source>
</evidence>
<dbReference type="RefSeq" id="WP_101365079.1">
    <property type="nucleotide sequence ID" value="NZ_PHKV01000016.1"/>
</dbReference>
<keyword evidence="4" id="KW-1185">Reference proteome</keyword>
<evidence type="ECO:0000313" key="1">
    <source>
        <dbReference type="EMBL" id="PKV10742.1"/>
    </source>
</evidence>
<organism evidence="1 3">
    <name type="scientific">Xanthomonas prunicola</name>
    <dbReference type="NCBI Taxonomy" id="2053930"/>
    <lineage>
        <taxon>Bacteria</taxon>
        <taxon>Pseudomonadati</taxon>
        <taxon>Pseudomonadota</taxon>
        <taxon>Gammaproteobacteria</taxon>
        <taxon>Lysobacterales</taxon>
        <taxon>Lysobacteraceae</taxon>
        <taxon>Xanthomonas</taxon>
    </lineage>
</organism>
<dbReference type="EMBL" id="PHKV01000016">
    <property type="protein sequence ID" value="PKV10742.1"/>
    <property type="molecule type" value="Genomic_DNA"/>
</dbReference>
<protein>
    <recommendedName>
        <fullName evidence="5">Immunity protein 35 domain-containing protein</fullName>
    </recommendedName>
</protein>